<dbReference type="Proteomes" id="UP000187203">
    <property type="component" value="Unassembled WGS sequence"/>
</dbReference>
<dbReference type="PANTHER" id="PTHR47701">
    <property type="entry name" value="PROTEIN MODIFIER OF SNC1 11"/>
    <property type="match status" value="1"/>
</dbReference>
<dbReference type="EMBL" id="AWUE01017839">
    <property type="protein sequence ID" value="OMO84571.1"/>
    <property type="molecule type" value="Genomic_DNA"/>
</dbReference>
<sequence length="171" mass="19532">MEKADDTPCKTGQHLDCPSRRRLMMLQRAKRWFKTSGITVGSVSEDGSGPVNDFQTKIGRSERLGVPVQFSGQEKRLVLHPAQMDQKHLSNEELKMKARGELLMRRQKRKLVLQDLHHIPKLKVEEETRKTRAIRTFDYSLILLGVSRFSNSHLSFLPEVNGKGNIEALSP</sequence>
<evidence type="ECO:0000313" key="1">
    <source>
        <dbReference type="EMBL" id="OMO84571.1"/>
    </source>
</evidence>
<dbReference type="STRING" id="93759.A0A1R3IPS6"/>
<dbReference type="InterPro" id="IPR044209">
    <property type="entry name" value="MOS11"/>
</dbReference>
<gene>
    <name evidence="1" type="ORF">COLO4_21973</name>
</gene>
<dbReference type="GO" id="GO:0016973">
    <property type="term" value="P:poly(A)+ mRNA export from nucleus"/>
    <property type="evidence" value="ECO:0007669"/>
    <property type="project" value="InterPro"/>
</dbReference>
<proteinExistence type="predicted"/>
<comment type="caution">
    <text evidence="1">The sequence shown here is derived from an EMBL/GenBank/DDBJ whole genome shotgun (WGS) entry which is preliminary data.</text>
</comment>
<dbReference type="AlphaFoldDB" id="A0A1R3IPS6"/>
<name>A0A1R3IPS6_9ROSI</name>
<reference evidence="2" key="1">
    <citation type="submission" date="2013-09" db="EMBL/GenBank/DDBJ databases">
        <title>Corchorus olitorius genome sequencing.</title>
        <authorList>
            <person name="Alam M."/>
            <person name="Haque M.S."/>
            <person name="Islam M.S."/>
            <person name="Emdad E.M."/>
            <person name="Islam M.M."/>
            <person name="Ahmed B."/>
            <person name="Halim A."/>
            <person name="Hossen Q.M.M."/>
            <person name="Hossain M.Z."/>
            <person name="Ahmed R."/>
            <person name="Khan M.M."/>
            <person name="Islam R."/>
            <person name="Rashid M.M."/>
            <person name="Khan S.A."/>
            <person name="Rahman M.S."/>
            <person name="Alam M."/>
            <person name="Yahiya A.S."/>
            <person name="Khan M.S."/>
            <person name="Azam M.S."/>
            <person name="Haque T."/>
            <person name="Lashkar M.Z.H."/>
            <person name="Akhand A.I."/>
            <person name="Morshed G."/>
            <person name="Roy S."/>
            <person name="Uddin K.S."/>
            <person name="Rabeya T."/>
            <person name="Hossain A.S."/>
            <person name="Chowdhury A."/>
            <person name="Snigdha A.R."/>
            <person name="Mortoza M.S."/>
            <person name="Matin S.A."/>
            <person name="Hoque S.M.E."/>
            <person name="Islam M.K."/>
            <person name="Roy D.K."/>
            <person name="Haider R."/>
            <person name="Moosa M.M."/>
            <person name="Elias S.M."/>
            <person name="Hasan A.M."/>
            <person name="Jahan S."/>
            <person name="Shafiuddin M."/>
            <person name="Mahmood N."/>
            <person name="Shommy N.S."/>
        </authorList>
    </citation>
    <scope>NUCLEOTIDE SEQUENCE [LARGE SCALE GENOMIC DNA]</scope>
    <source>
        <strain evidence="2">cv. O-4</strain>
    </source>
</reference>
<keyword evidence="2" id="KW-1185">Reference proteome</keyword>
<evidence type="ECO:0000313" key="2">
    <source>
        <dbReference type="Proteomes" id="UP000187203"/>
    </source>
</evidence>
<dbReference type="GO" id="GO:0005634">
    <property type="term" value="C:nucleus"/>
    <property type="evidence" value="ECO:0007669"/>
    <property type="project" value="TreeGrafter"/>
</dbReference>
<organism evidence="1 2">
    <name type="scientific">Corchorus olitorius</name>
    <dbReference type="NCBI Taxonomy" id="93759"/>
    <lineage>
        <taxon>Eukaryota</taxon>
        <taxon>Viridiplantae</taxon>
        <taxon>Streptophyta</taxon>
        <taxon>Embryophyta</taxon>
        <taxon>Tracheophyta</taxon>
        <taxon>Spermatophyta</taxon>
        <taxon>Magnoliopsida</taxon>
        <taxon>eudicotyledons</taxon>
        <taxon>Gunneridae</taxon>
        <taxon>Pentapetalae</taxon>
        <taxon>rosids</taxon>
        <taxon>malvids</taxon>
        <taxon>Malvales</taxon>
        <taxon>Malvaceae</taxon>
        <taxon>Grewioideae</taxon>
        <taxon>Apeibeae</taxon>
        <taxon>Corchorus</taxon>
    </lineage>
</organism>
<protein>
    <submittedName>
        <fullName evidence="1">Uncharacterized protein</fullName>
    </submittedName>
</protein>
<accession>A0A1R3IPS6</accession>
<dbReference type="PANTHER" id="PTHR47701:SF2">
    <property type="entry name" value="PROTEIN MODIFIER OF SNC1 11"/>
    <property type="match status" value="1"/>
</dbReference>